<name>A0A6J5RKN8_9CAUD</name>
<evidence type="ECO:0000313" key="1">
    <source>
        <dbReference type="EMBL" id="CAB4194201.1"/>
    </source>
</evidence>
<evidence type="ECO:0008006" key="3">
    <source>
        <dbReference type="Google" id="ProtNLM"/>
    </source>
</evidence>
<sequence length="185" mass="20845">MSNKRHAVLTSTYTSYPQNMSVLSQIKSRVQKVIHRGNATPLTCGFTQILDSTGTLTNAPRARRIARAVGGLLLGVLCLWLTPSPSGASELTNHKQISIDSLKLYAHSRIVNYKQFQCFNALITKESRWNVTARNGSHYGLGQMRSTHYRNLDGFRMIDASIAYINHRFHSSCRALAFHNKRGFY</sequence>
<reference evidence="1" key="1">
    <citation type="submission" date="2020-05" db="EMBL/GenBank/DDBJ databases">
        <authorList>
            <person name="Chiriac C."/>
            <person name="Salcher M."/>
            <person name="Ghai R."/>
            <person name="Kavagutti S V."/>
        </authorList>
    </citation>
    <scope>NUCLEOTIDE SEQUENCE</scope>
</reference>
<accession>A0A6J5RKN8</accession>
<dbReference type="EMBL" id="LR797209">
    <property type="protein sequence ID" value="CAB4194201.1"/>
    <property type="molecule type" value="Genomic_DNA"/>
</dbReference>
<protein>
    <recommendedName>
        <fullName evidence="3">Transglycosylase SLT domain-containing protein</fullName>
    </recommendedName>
</protein>
<proteinExistence type="predicted"/>
<gene>
    <name evidence="1" type="ORF">UFOVP1261_13</name>
    <name evidence="2" type="ORF">UFOVP1650_27</name>
</gene>
<organism evidence="1">
    <name type="scientific">uncultured Caudovirales phage</name>
    <dbReference type="NCBI Taxonomy" id="2100421"/>
    <lineage>
        <taxon>Viruses</taxon>
        <taxon>Duplodnaviria</taxon>
        <taxon>Heunggongvirae</taxon>
        <taxon>Uroviricota</taxon>
        <taxon>Caudoviricetes</taxon>
        <taxon>Peduoviridae</taxon>
        <taxon>Maltschvirus</taxon>
        <taxon>Maltschvirus maltsch</taxon>
    </lineage>
</organism>
<evidence type="ECO:0000313" key="2">
    <source>
        <dbReference type="EMBL" id="CAB4221975.1"/>
    </source>
</evidence>
<dbReference type="EMBL" id="LR797517">
    <property type="protein sequence ID" value="CAB4221975.1"/>
    <property type="molecule type" value="Genomic_DNA"/>
</dbReference>